<keyword evidence="3" id="KW-0378">Hydrolase</keyword>
<dbReference type="SUPFAM" id="SSF56176">
    <property type="entry name" value="FAD-binding/transporter-associated domain-like"/>
    <property type="match status" value="1"/>
</dbReference>
<dbReference type="InterPro" id="IPR016169">
    <property type="entry name" value="FAD-bd_PCMH_sub2"/>
</dbReference>
<dbReference type="PROSITE" id="PS00941">
    <property type="entry name" value="CARBOXYLESTERASE_B_2"/>
    <property type="match status" value="1"/>
</dbReference>
<dbReference type="InterPro" id="IPR050309">
    <property type="entry name" value="Type-B_Carboxylest/Lipase"/>
</dbReference>
<dbReference type="InterPro" id="IPR016166">
    <property type="entry name" value="FAD-bd_PCMH"/>
</dbReference>
<dbReference type="PANTHER" id="PTHR11559">
    <property type="entry name" value="CARBOXYLESTERASE"/>
    <property type="match status" value="1"/>
</dbReference>
<name>A0ABR2XU42_9PEZI</name>
<evidence type="ECO:0000313" key="7">
    <source>
        <dbReference type="Proteomes" id="UP001465668"/>
    </source>
</evidence>
<dbReference type="Gene3D" id="3.40.50.1820">
    <property type="entry name" value="alpha/beta hydrolase"/>
    <property type="match status" value="1"/>
</dbReference>
<dbReference type="Gene3D" id="3.40.462.20">
    <property type="match status" value="1"/>
</dbReference>
<sequence length="1045" mass="114678">MGQGSSSPLADCLNNVCNGRSDCVAYPDNILYQASWVKPYNLDLPVTPIAVTRPESADDVSGFIKCAVSSNVKVQAKSGGHSYANFGLGGTDGELVLDLQKMTQFSMDTDTWQATMGAGHRLSDVTQELHDNGKRAMSHGTCPGVGIGGHATIGGLGPTSRMWGSCLDHVLEVEVVTADGTIQRANETFNSDLFFALKGAGAGFGVITEFVVRTHPEPGNVVQYSFTATFGKHADMADVFEQWQTLISDPNLDRRFGSEIVMYELGLVITGTFYGTEDEFNATGIPDKIPAGKTSIVLDDWLGVVAEQAEDAALYISDLQSAFTSKSVAFREDELLTRAEIDSMMSYLDNTDRGTPVWFLIFDVTGGAISDIPMNATAYSHRDKIMFCQGYGVGLLGLTQTTRDFMNGLINEIQSTAGQNLTTYPGYVDPALTNAQESYWGPNLARLGQIKSSWDPTDMFHNPQSTMLFLQSGRPMVAVLAGVVLACLDLYKREWHREPRLAAQEPGFFLELREYDIVIAQAQAPTAQTLNGTYQGRYLADWDQDAFLGIPYAQPPVGSLRYRWPQSINESFDDVRDATQYGYSCMQYATTFNISEDCLTVNVIRPAGNFSEPLPVLVWIFGGGLYTGSTADPQYNLSGIVKVSQDVGKPFIAVSINYRLGMWGFLQTAQILAEGSSNAGLLDQRLALHWIQENIDAFGGNPEEVVIWGESAGAQSVAYHLFAYDGRDDGLFRGAIMESGGPTGAQVETLSWYNSAVENLTRAVGCWGVTDQLACLRSLDQATLFAAHPSVVWNPLLDGDFLTGYPSQLIEEGKYNAVPIITGANTDETFAISGTPNTEEDIFNSIFTWRSYPLTPPTVRKLFELYPDDPCYAVPYAITNCTRHPTRGLQWRRAASIGSDLVMVSQRRKMAELYTSAGVNVYSYRFDQRLWNGAEWDGVKHFQNVAFSFQNISGLLGPSPQYDSHLQLAKAIGQAYTYFVNDLDPNGTGDEGTDESLLPAWPKYDLDAPKNIVLNATENWVEDDTWRKEGIAFINTPEVSKELLG</sequence>
<proteinExistence type="inferred from homology"/>
<dbReference type="Proteomes" id="UP001465668">
    <property type="component" value="Unassembled WGS sequence"/>
</dbReference>
<dbReference type="InterPro" id="IPR006094">
    <property type="entry name" value="Oxid_FAD_bind_N"/>
</dbReference>
<feature type="domain" description="FAD-binding PCMH-type" evidence="5">
    <location>
        <begin position="44"/>
        <end position="217"/>
    </location>
</feature>
<dbReference type="PROSITE" id="PS00862">
    <property type="entry name" value="OX2_COVAL_FAD"/>
    <property type="match status" value="1"/>
</dbReference>
<gene>
    <name evidence="6" type="ORF">SCAR479_06257</name>
</gene>
<dbReference type="EMBL" id="JARVKM010000023">
    <property type="protein sequence ID" value="KAK9777189.1"/>
    <property type="molecule type" value="Genomic_DNA"/>
</dbReference>
<evidence type="ECO:0000259" key="5">
    <source>
        <dbReference type="PROSITE" id="PS51387"/>
    </source>
</evidence>
<accession>A0ABR2XU42</accession>
<dbReference type="SUPFAM" id="SSF53474">
    <property type="entry name" value="alpha/beta-Hydrolases"/>
    <property type="match status" value="1"/>
</dbReference>
<dbReference type="InterPro" id="IPR012951">
    <property type="entry name" value="BBE"/>
</dbReference>
<dbReference type="Pfam" id="PF08031">
    <property type="entry name" value="BBE"/>
    <property type="match status" value="1"/>
</dbReference>
<evidence type="ECO:0000256" key="4">
    <source>
        <dbReference type="ARBA" id="ARBA00023002"/>
    </source>
</evidence>
<comment type="similarity">
    <text evidence="1">Belongs to the oxygen-dependent FAD-linked oxidoreductase family.</text>
</comment>
<dbReference type="InterPro" id="IPR036318">
    <property type="entry name" value="FAD-bd_PCMH-like_sf"/>
</dbReference>
<protein>
    <submittedName>
        <fullName evidence="6">FAD-binding PCMH-type domain-containing protein</fullName>
    </submittedName>
</protein>
<dbReference type="PROSITE" id="PS51387">
    <property type="entry name" value="FAD_PCMH"/>
    <property type="match status" value="1"/>
</dbReference>
<dbReference type="InterPro" id="IPR029058">
    <property type="entry name" value="AB_hydrolase_fold"/>
</dbReference>
<keyword evidence="7" id="KW-1185">Reference proteome</keyword>
<dbReference type="InterPro" id="IPR019819">
    <property type="entry name" value="Carboxylesterase_B_CS"/>
</dbReference>
<dbReference type="PROSITE" id="PS00122">
    <property type="entry name" value="CARBOXYLESTERASE_B_1"/>
    <property type="match status" value="1"/>
</dbReference>
<comment type="similarity">
    <text evidence="2">Belongs to the type-B carboxylesterase/lipase family.</text>
</comment>
<evidence type="ECO:0000256" key="1">
    <source>
        <dbReference type="ARBA" id="ARBA00005466"/>
    </source>
</evidence>
<dbReference type="InterPro" id="IPR002018">
    <property type="entry name" value="CarbesteraseB"/>
</dbReference>
<reference evidence="6 7" key="1">
    <citation type="submission" date="2024-02" db="EMBL/GenBank/DDBJ databases">
        <title>First draft genome assembly of two strains of Seiridium cardinale.</title>
        <authorList>
            <person name="Emiliani G."/>
            <person name="Scali E."/>
        </authorList>
    </citation>
    <scope>NUCLEOTIDE SEQUENCE [LARGE SCALE GENOMIC DNA]</scope>
    <source>
        <strain evidence="6 7">BM-138-000479</strain>
    </source>
</reference>
<dbReference type="Pfam" id="PF00135">
    <property type="entry name" value="COesterase"/>
    <property type="match status" value="1"/>
</dbReference>
<dbReference type="Pfam" id="PF01565">
    <property type="entry name" value="FAD_binding_4"/>
    <property type="match status" value="1"/>
</dbReference>
<evidence type="ECO:0000313" key="6">
    <source>
        <dbReference type="EMBL" id="KAK9777189.1"/>
    </source>
</evidence>
<evidence type="ECO:0000256" key="2">
    <source>
        <dbReference type="ARBA" id="ARBA00005964"/>
    </source>
</evidence>
<organism evidence="6 7">
    <name type="scientific">Seiridium cardinale</name>
    <dbReference type="NCBI Taxonomy" id="138064"/>
    <lineage>
        <taxon>Eukaryota</taxon>
        <taxon>Fungi</taxon>
        <taxon>Dikarya</taxon>
        <taxon>Ascomycota</taxon>
        <taxon>Pezizomycotina</taxon>
        <taxon>Sordariomycetes</taxon>
        <taxon>Xylariomycetidae</taxon>
        <taxon>Amphisphaeriales</taxon>
        <taxon>Sporocadaceae</taxon>
        <taxon>Seiridium</taxon>
    </lineage>
</organism>
<keyword evidence="4" id="KW-0560">Oxidoreductase</keyword>
<dbReference type="Gene3D" id="3.30.465.10">
    <property type="match status" value="1"/>
</dbReference>
<dbReference type="InterPro" id="IPR006093">
    <property type="entry name" value="Oxy_OxRdtase_FAD_BS"/>
</dbReference>
<comment type="caution">
    <text evidence="6">The sequence shown here is derived from an EMBL/GenBank/DDBJ whole genome shotgun (WGS) entry which is preliminary data.</text>
</comment>
<evidence type="ECO:0000256" key="3">
    <source>
        <dbReference type="ARBA" id="ARBA00022801"/>
    </source>
</evidence>
<dbReference type="InterPro" id="IPR019826">
    <property type="entry name" value="Carboxylesterase_B_AS"/>
</dbReference>